<evidence type="ECO:0000256" key="2">
    <source>
        <dbReference type="SAM" id="Phobius"/>
    </source>
</evidence>
<dbReference type="RefSeq" id="WP_425308449.1">
    <property type="nucleotide sequence ID" value="NZ_CP154795.1"/>
</dbReference>
<keyword evidence="2" id="KW-1133">Transmembrane helix</keyword>
<evidence type="ECO:0000313" key="3">
    <source>
        <dbReference type="EMBL" id="XAN07005.1"/>
    </source>
</evidence>
<feature type="region of interest" description="Disordered" evidence="1">
    <location>
        <begin position="74"/>
        <end position="107"/>
    </location>
</feature>
<keyword evidence="2" id="KW-0812">Transmembrane</keyword>
<feature type="compositionally biased region" description="Polar residues" evidence="1">
    <location>
        <begin position="98"/>
        <end position="107"/>
    </location>
</feature>
<proteinExistence type="predicted"/>
<keyword evidence="2" id="KW-0472">Membrane</keyword>
<gene>
    <name evidence="3" type="ORF">AADG42_06725</name>
</gene>
<evidence type="ECO:0000256" key="1">
    <source>
        <dbReference type="SAM" id="MobiDB-lite"/>
    </source>
</evidence>
<organism evidence="3 4">
    <name type="scientific">Ammonicoccus fulvus</name>
    <dbReference type="NCBI Taxonomy" id="3138240"/>
    <lineage>
        <taxon>Bacteria</taxon>
        <taxon>Bacillati</taxon>
        <taxon>Actinomycetota</taxon>
        <taxon>Actinomycetes</taxon>
        <taxon>Propionibacteriales</taxon>
        <taxon>Propionibacteriaceae</taxon>
        <taxon>Ammonicoccus</taxon>
    </lineage>
</organism>
<reference evidence="3 4" key="1">
    <citation type="submission" date="2024-04" db="EMBL/GenBank/DDBJ databases">
        <title>Isolation of an actinomycete strain from pig manure.</title>
        <authorList>
            <person name="Gong T."/>
            <person name="Yu Z."/>
            <person name="An M."/>
            <person name="Wei C."/>
            <person name="Yang W."/>
            <person name="Liu L."/>
        </authorList>
    </citation>
    <scope>NUCLEOTIDE SEQUENCE [LARGE SCALE GENOMIC DNA]</scope>
    <source>
        <strain evidence="3 4">ZF39</strain>
    </source>
</reference>
<dbReference type="Proteomes" id="UP001442841">
    <property type="component" value="Chromosome"/>
</dbReference>
<name>A0ABZ3FMT6_9ACTN</name>
<accession>A0ABZ3FMT6</accession>
<feature type="transmembrane region" description="Helical" evidence="2">
    <location>
        <begin position="27"/>
        <end position="51"/>
    </location>
</feature>
<keyword evidence="4" id="KW-1185">Reference proteome</keyword>
<sequence>MSDLTRMLAPLTGGQFPGWPASEAPSVVQTLVVLIGIPLLITAVVLTLTLAGSLARRGRGVAIEVGEPLWLGQTASPQAGAADTGRAALTAGPDETDTTTGGASVRW</sequence>
<protein>
    <submittedName>
        <fullName evidence="3">Uncharacterized protein</fullName>
    </submittedName>
</protein>
<dbReference type="EMBL" id="CP154795">
    <property type="protein sequence ID" value="XAN07005.1"/>
    <property type="molecule type" value="Genomic_DNA"/>
</dbReference>
<evidence type="ECO:0000313" key="4">
    <source>
        <dbReference type="Proteomes" id="UP001442841"/>
    </source>
</evidence>